<dbReference type="InterPro" id="IPR004472">
    <property type="entry name" value="DTB_synth_BioD"/>
</dbReference>
<evidence type="ECO:0000313" key="3">
    <source>
        <dbReference type="EMBL" id="NMM50208.1"/>
    </source>
</evidence>
<dbReference type="GO" id="GO:0000287">
    <property type="term" value="F:magnesium ion binding"/>
    <property type="evidence" value="ECO:0007669"/>
    <property type="project" value="UniProtKB-UniRule"/>
</dbReference>
<comment type="function">
    <text evidence="2">Catalyzes a mechanistically unusual reaction, the ATP-dependent insertion of CO2 between the N7 and N8 nitrogen atoms of 7,8-diaminopelargonic acid (DAPA, also called 7,8-diammoniononanoate) to form a ureido ring.</text>
</comment>
<comment type="similarity">
    <text evidence="2">Belongs to the dethiobiotin synthetase family.</text>
</comment>
<proteinExistence type="inferred from homology"/>
<dbReference type="Gene3D" id="3.40.50.300">
    <property type="entry name" value="P-loop containing nucleotide triphosphate hydrolases"/>
    <property type="match status" value="1"/>
</dbReference>
<dbReference type="SUPFAM" id="SSF52540">
    <property type="entry name" value="P-loop containing nucleoside triphosphate hydrolases"/>
    <property type="match status" value="1"/>
</dbReference>
<organism evidence="3 4">
    <name type="scientific">Marinigracilibium pacificum</name>
    <dbReference type="NCBI Taxonomy" id="2729599"/>
    <lineage>
        <taxon>Bacteria</taxon>
        <taxon>Pseudomonadati</taxon>
        <taxon>Bacteroidota</taxon>
        <taxon>Cytophagia</taxon>
        <taxon>Cytophagales</taxon>
        <taxon>Flammeovirgaceae</taxon>
        <taxon>Marinigracilibium</taxon>
    </lineage>
</organism>
<dbReference type="HAMAP" id="MF_00336">
    <property type="entry name" value="BioD"/>
    <property type="match status" value="1"/>
</dbReference>
<comment type="pathway">
    <text evidence="2">Cofactor biosynthesis; biotin biosynthesis; biotin from 7,8-diaminononanoate: step 1/2.</text>
</comment>
<protein>
    <recommendedName>
        <fullName evidence="2">ATP-dependent dethiobiotin synthetase BioD</fullName>
        <ecNumber evidence="2">6.3.3.3</ecNumber>
    </recommendedName>
    <alternativeName>
        <fullName evidence="2">DTB synthetase</fullName>
        <shortName evidence="2">DTBS</shortName>
    </alternativeName>
    <alternativeName>
        <fullName evidence="2">Dethiobiotin synthase</fullName>
    </alternativeName>
</protein>
<comment type="cofactor">
    <cofactor evidence="2">
        <name>Mg(2+)</name>
        <dbReference type="ChEBI" id="CHEBI:18420"/>
    </cofactor>
</comment>
<dbReference type="Pfam" id="PF13500">
    <property type="entry name" value="AAA_26"/>
    <property type="match status" value="1"/>
</dbReference>
<dbReference type="PANTHER" id="PTHR43210:SF5">
    <property type="entry name" value="DETHIOBIOTIN SYNTHETASE"/>
    <property type="match status" value="1"/>
</dbReference>
<keyword evidence="1 2" id="KW-0093">Biotin biosynthesis</keyword>
<keyword evidence="2" id="KW-0479">Metal-binding</keyword>
<keyword evidence="2" id="KW-0547">Nucleotide-binding</keyword>
<keyword evidence="2" id="KW-0067">ATP-binding</keyword>
<name>A0A848J4I2_9BACT</name>
<dbReference type="AlphaFoldDB" id="A0A848J4I2"/>
<feature type="binding site" evidence="2">
    <location>
        <position position="42"/>
    </location>
    <ligand>
        <name>Mg(2+)</name>
        <dbReference type="ChEBI" id="CHEBI:18420"/>
    </ligand>
</feature>
<feature type="binding site" evidence="2">
    <location>
        <position position="98"/>
    </location>
    <ligand>
        <name>Mg(2+)</name>
        <dbReference type="ChEBI" id="CHEBI:18420"/>
    </ligand>
</feature>
<evidence type="ECO:0000256" key="2">
    <source>
        <dbReference type="HAMAP-Rule" id="MF_00336"/>
    </source>
</evidence>
<accession>A0A848J4I2</accession>
<keyword evidence="2" id="KW-0963">Cytoplasm</keyword>
<evidence type="ECO:0000256" key="1">
    <source>
        <dbReference type="ARBA" id="ARBA00022756"/>
    </source>
</evidence>
<dbReference type="Proteomes" id="UP000559010">
    <property type="component" value="Unassembled WGS sequence"/>
</dbReference>
<keyword evidence="2" id="KW-0460">Magnesium</keyword>
<comment type="caution">
    <text evidence="3">The sequence shown here is derived from an EMBL/GenBank/DDBJ whole genome shotgun (WGS) entry which is preliminary data.</text>
</comment>
<dbReference type="NCBIfam" id="TIGR00347">
    <property type="entry name" value="bioD"/>
    <property type="match status" value="1"/>
</dbReference>
<sequence>MALRFFVTAIGTDSGKTIFSSILCEALGADYWKPVQAGLPGDTDTVRSLVSNKKTFFHEEGIKLKTPASPHAAGKKEEVEVSTQRIEIPQSTNHMVIEGAGGVLVPLNDNENVIDLAVKYNAEVIVVSNLYLGSINHTLLTLDWLNKNNIPVRGIVFNGDPNPESQEIILKRSGLEELLHIYKEEEITKKVIKKYAERLREKL</sequence>
<keyword evidence="2 3" id="KW-0436">Ligase</keyword>
<reference evidence="3 4" key="1">
    <citation type="submission" date="2020-04" db="EMBL/GenBank/DDBJ databases">
        <title>Flammeovirgaceae bacterium KN852 isolated from deep sea.</title>
        <authorList>
            <person name="Zhang D.-C."/>
        </authorList>
    </citation>
    <scope>NUCLEOTIDE SEQUENCE [LARGE SCALE GENOMIC DNA]</scope>
    <source>
        <strain evidence="3 4">KN852</strain>
    </source>
</reference>
<dbReference type="GO" id="GO:0005524">
    <property type="term" value="F:ATP binding"/>
    <property type="evidence" value="ECO:0007669"/>
    <property type="project" value="UniProtKB-UniRule"/>
</dbReference>
<dbReference type="RefSeq" id="WP_169684569.1">
    <property type="nucleotide sequence ID" value="NZ_JABBNU010000011.1"/>
</dbReference>
<dbReference type="PANTHER" id="PTHR43210">
    <property type="entry name" value="DETHIOBIOTIN SYNTHETASE"/>
    <property type="match status" value="1"/>
</dbReference>
<comment type="catalytic activity">
    <reaction evidence="2">
        <text>(7R,8S)-7,8-diammoniononanoate + CO2 + ATP = (4R,5S)-dethiobiotin + ADP + phosphate + 3 H(+)</text>
        <dbReference type="Rhea" id="RHEA:15805"/>
        <dbReference type="ChEBI" id="CHEBI:15378"/>
        <dbReference type="ChEBI" id="CHEBI:16526"/>
        <dbReference type="ChEBI" id="CHEBI:30616"/>
        <dbReference type="ChEBI" id="CHEBI:43474"/>
        <dbReference type="ChEBI" id="CHEBI:149469"/>
        <dbReference type="ChEBI" id="CHEBI:149473"/>
        <dbReference type="ChEBI" id="CHEBI:456216"/>
        <dbReference type="EC" id="6.3.3.3"/>
    </reaction>
</comment>
<comment type="subunit">
    <text evidence="2">Homodimer.</text>
</comment>
<dbReference type="PIRSF" id="PIRSF006755">
    <property type="entry name" value="DTB_synth"/>
    <property type="match status" value="1"/>
</dbReference>
<keyword evidence="4" id="KW-1185">Reference proteome</keyword>
<dbReference type="EC" id="6.3.3.3" evidence="2"/>
<feature type="binding site" evidence="2">
    <location>
        <begin position="13"/>
        <end position="18"/>
    </location>
    <ligand>
        <name>ATP</name>
        <dbReference type="ChEBI" id="CHEBI:30616"/>
    </ligand>
</feature>
<feature type="binding site" evidence="2">
    <location>
        <position position="42"/>
    </location>
    <ligand>
        <name>ATP</name>
        <dbReference type="ChEBI" id="CHEBI:30616"/>
    </ligand>
</feature>
<dbReference type="InterPro" id="IPR027417">
    <property type="entry name" value="P-loop_NTPase"/>
</dbReference>
<gene>
    <name evidence="2 3" type="primary">bioD</name>
    <name evidence="3" type="ORF">HH304_17500</name>
</gene>
<feature type="binding site" evidence="2">
    <location>
        <begin position="98"/>
        <end position="101"/>
    </location>
    <ligand>
        <name>ATP</name>
        <dbReference type="ChEBI" id="CHEBI:30616"/>
    </ligand>
</feature>
<feature type="active site" evidence="2">
    <location>
        <position position="33"/>
    </location>
</feature>
<comment type="subcellular location">
    <subcellularLocation>
        <location evidence="2">Cytoplasm</location>
    </subcellularLocation>
</comment>
<dbReference type="CDD" id="cd03109">
    <property type="entry name" value="DTBS"/>
    <property type="match status" value="1"/>
</dbReference>
<dbReference type="EMBL" id="JABBNU010000011">
    <property type="protein sequence ID" value="NMM50208.1"/>
    <property type="molecule type" value="Genomic_DNA"/>
</dbReference>
<dbReference type="GO" id="GO:0009102">
    <property type="term" value="P:biotin biosynthetic process"/>
    <property type="evidence" value="ECO:0007669"/>
    <property type="project" value="UniProtKB-UniRule"/>
</dbReference>
<feature type="binding site" evidence="2">
    <location>
        <position position="17"/>
    </location>
    <ligand>
        <name>Mg(2+)</name>
        <dbReference type="ChEBI" id="CHEBI:18420"/>
    </ligand>
</feature>
<comment type="caution">
    <text evidence="2">Lacks conserved residue(s) required for the propagation of feature annotation.</text>
</comment>
<dbReference type="UniPathway" id="UPA00078">
    <property type="reaction ID" value="UER00161"/>
</dbReference>
<dbReference type="GO" id="GO:0005829">
    <property type="term" value="C:cytosol"/>
    <property type="evidence" value="ECO:0007669"/>
    <property type="project" value="TreeGrafter"/>
</dbReference>
<dbReference type="GO" id="GO:0004141">
    <property type="term" value="F:dethiobiotin synthase activity"/>
    <property type="evidence" value="ECO:0007669"/>
    <property type="project" value="UniProtKB-UniRule"/>
</dbReference>
<evidence type="ECO:0000313" key="4">
    <source>
        <dbReference type="Proteomes" id="UP000559010"/>
    </source>
</evidence>